<name>A0A6L9EA44_9FLAO</name>
<proteinExistence type="predicted"/>
<evidence type="ECO:0000256" key="1">
    <source>
        <dbReference type="ARBA" id="ARBA00022692"/>
    </source>
</evidence>
<evidence type="ECO:0000313" key="5">
    <source>
        <dbReference type="EMBL" id="NAS11645.1"/>
    </source>
</evidence>
<accession>A0A6L9EA44</accession>
<dbReference type="Proteomes" id="UP000475249">
    <property type="component" value="Unassembled WGS sequence"/>
</dbReference>
<keyword evidence="6" id="KW-1185">Reference proteome</keyword>
<dbReference type="InterPro" id="IPR036259">
    <property type="entry name" value="MFS_trans_sf"/>
</dbReference>
<dbReference type="EMBL" id="WXYO01000002">
    <property type="protein sequence ID" value="NAS11645.1"/>
    <property type="molecule type" value="Genomic_DNA"/>
</dbReference>
<dbReference type="Gene3D" id="1.20.1250.20">
    <property type="entry name" value="MFS general substrate transporter like domains"/>
    <property type="match status" value="2"/>
</dbReference>
<dbReference type="Pfam" id="PF07690">
    <property type="entry name" value="MFS_1"/>
    <property type="match status" value="1"/>
</dbReference>
<feature type="transmembrane region" description="Helical" evidence="4">
    <location>
        <begin position="212"/>
        <end position="236"/>
    </location>
</feature>
<dbReference type="RefSeq" id="WP_161434657.1">
    <property type="nucleotide sequence ID" value="NZ_WXYO01000002.1"/>
</dbReference>
<sequence length="388" mass="42042">MKPKPHILPTIIFSQFACTTVWFAGNAVVDELGAKAGFGNEIIGYILSSVQLGFIIGTLVFALLMIADRFSPSRVFMFSAFLAAFCNLAVLFTGDSKLLLLTARFGTGFFLAGIYPVGMKIAADYFESGLGKALGLLVGALVLGKSFPYFIKGAEFGRDYEIVILAASAMAVFGGILLWILVKDGPYRRPSIKLRLEAGPALFRISGFRKAAIGYFGHMWELYAFWGFLAYALYVFNEGQVEKVSVPVWTFIIIALGGISCILGGYFSLRFGSLRVARTALALSGLCCLLSPLFFELAPAGFLFCFSIWGMAVTADSPQFSSLVANSVVPELKGTGLTMVNSIGFAISIVSIELLSALIDKIDGQLLFLVLVPGPLLGLWQLFRRKLH</sequence>
<dbReference type="PANTHER" id="PTHR23521">
    <property type="entry name" value="TRANSPORTER MFS SUPERFAMILY"/>
    <property type="match status" value="1"/>
</dbReference>
<feature type="transmembrane region" description="Helical" evidence="4">
    <location>
        <begin position="366"/>
        <end position="383"/>
    </location>
</feature>
<organism evidence="5 6">
    <name type="scientific">Poritiphilus flavus</name>
    <dbReference type="NCBI Taxonomy" id="2697053"/>
    <lineage>
        <taxon>Bacteria</taxon>
        <taxon>Pseudomonadati</taxon>
        <taxon>Bacteroidota</taxon>
        <taxon>Flavobacteriia</taxon>
        <taxon>Flavobacteriales</taxon>
        <taxon>Flavobacteriaceae</taxon>
        <taxon>Poritiphilus</taxon>
    </lineage>
</organism>
<feature type="transmembrane region" description="Helical" evidence="4">
    <location>
        <begin position="281"/>
        <end position="309"/>
    </location>
</feature>
<feature type="transmembrane region" description="Helical" evidence="4">
    <location>
        <begin position="7"/>
        <end position="25"/>
    </location>
</feature>
<keyword evidence="3 4" id="KW-0472">Membrane</keyword>
<evidence type="ECO:0000256" key="2">
    <source>
        <dbReference type="ARBA" id="ARBA00022989"/>
    </source>
</evidence>
<feature type="transmembrane region" description="Helical" evidence="4">
    <location>
        <begin position="339"/>
        <end position="359"/>
    </location>
</feature>
<feature type="transmembrane region" description="Helical" evidence="4">
    <location>
        <begin position="98"/>
        <end position="118"/>
    </location>
</feature>
<dbReference type="SUPFAM" id="SSF103473">
    <property type="entry name" value="MFS general substrate transporter"/>
    <property type="match status" value="1"/>
</dbReference>
<feature type="transmembrane region" description="Helical" evidence="4">
    <location>
        <begin position="45"/>
        <end position="67"/>
    </location>
</feature>
<dbReference type="InterPro" id="IPR011701">
    <property type="entry name" value="MFS"/>
</dbReference>
<evidence type="ECO:0000256" key="4">
    <source>
        <dbReference type="SAM" id="Phobius"/>
    </source>
</evidence>
<dbReference type="GO" id="GO:0022857">
    <property type="term" value="F:transmembrane transporter activity"/>
    <property type="evidence" value="ECO:0007669"/>
    <property type="project" value="InterPro"/>
</dbReference>
<evidence type="ECO:0000256" key="3">
    <source>
        <dbReference type="ARBA" id="ARBA00023136"/>
    </source>
</evidence>
<keyword evidence="1 4" id="KW-0812">Transmembrane</keyword>
<reference evidence="5 6" key="1">
    <citation type="submission" date="2020-01" db="EMBL/GenBank/DDBJ databases">
        <title>Bacteria diversity of Porities sp.</title>
        <authorList>
            <person name="Wang G."/>
        </authorList>
    </citation>
    <scope>NUCLEOTIDE SEQUENCE [LARGE SCALE GENOMIC DNA]</scope>
    <source>
        <strain evidence="5 6">R33</strain>
    </source>
</reference>
<dbReference type="PANTHER" id="PTHR23521:SF3">
    <property type="entry name" value="MFS TRANSPORTER"/>
    <property type="match status" value="1"/>
</dbReference>
<feature type="transmembrane region" description="Helical" evidence="4">
    <location>
        <begin position="162"/>
        <end position="182"/>
    </location>
</feature>
<feature type="transmembrane region" description="Helical" evidence="4">
    <location>
        <begin position="130"/>
        <end position="150"/>
    </location>
</feature>
<evidence type="ECO:0000313" key="6">
    <source>
        <dbReference type="Proteomes" id="UP000475249"/>
    </source>
</evidence>
<feature type="transmembrane region" description="Helical" evidence="4">
    <location>
        <begin position="248"/>
        <end position="269"/>
    </location>
</feature>
<protein>
    <submittedName>
        <fullName evidence="5">MFS transporter</fullName>
    </submittedName>
</protein>
<dbReference type="GO" id="GO:0005886">
    <property type="term" value="C:plasma membrane"/>
    <property type="evidence" value="ECO:0007669"/>
    <property type="project" value="TreeGrafter"/>
</dbReference>
<feature type="transmembrane region" description="Helical" evidence="4">
    <location>
        <begin position="74"/>
        <end position="92"/>
    </location>
</feature>
<comment type="caution">
    <text evidence="5">The sequence shown here is derived from an EMBL/GenBank/DDBJ whole genome shotgun (WGS) entry which is preliminary data.</text>
</comment>
<gene>
    <name evidence="5" type="ORF">GTQ38_06505</name>
</gene>
<dbReference type="AlphaFoldDB" id="A0A6L9EA44"/>
<keyword evidence="2 4" id="KW-1133">Transmembrane helix</keyword>